<feature type="compositionally biased region" description="Basic and acidic residues" evidence="1">
    <location>
        <begin position="21"/>
        <end position="39"/>
    </location>
</feature>
<sequence length="76" mass="8554">MTTHREALEQATQAATAARRAAMDAGHDRNSPEVERSGWKAADEVLRRLRPQDYEAAPVALPETPPEDPIFERMNR</sequence>
<feature type="compositionally biased region" description="Low complexity" evidence="1">
    <location>
        <begin position="10"/>
        <end position="20"/>
    </location>
</feature>
<dbReference type="GeneID" id="80004529"/>
<name>A0A514DI60_9CAUD</name>
<dbReference type="KEGG" id="vg:80004529"/>
<dbReference type="RefSeq" id="YP_010750872.1">
    <property type="nucleotide sequence ID" value="NC_073363.1"/>
</dbReference>
<dbReference type="EMBL" id="MK937608">
    <property type="protein sequence ID" value="QDH93299.1"/>
    <property type="molecule type" value="Genomic_DNA"/>
</dbReference>
<evidence type="ECO:0000256" key="1">
    <source>
        <dbReference type="SAM" id="MobiDB-lite"/>
    </source>
</evidence>
<feature type="region of interest" description="Disordered" evidence="1">
    <location>
        <begin position="56"/>
        <end position="76"/>
    </location>
</feature>
<proteinExistence type="predicted"/>
<evidence type="ECO:0000313" key="2">
    <source>
        <dbReference type="EMBL" id="QDH93299.1"/>
    </source>
</evidence>
<protein>
    <submittedName>
        <fullName evidence="2">Uncharacterized protein</fullName>
    </submittedName>
</protein>
<keyword evidence="3" id="KW-1185">Reference proteome</keyword>
<feature type="region of interest" description="Disordered" evidence="1">
    <location>
        <begin position="1"/>
        <end position="39"/>
    </location>
</feature>
<gene>
    <name evidence="2" type="primary">57</name>
    <name evidence="2" type="ORF">PBI_CRESSIDA_57</name>
</gene>
<accession>A0A514DI60</accession>
<organism evidence="2 3">
    <name type="scientific">Microbacterium phage Cressida</name>
    <dbReference type="NCBI Taxonomy" id="2591216"/>
    <lineage>
        <taxon>Viruses</taxon>
        <taxon>Duplodnaviria</taxon>
        <taxon>Heunggongvirae</taxon>
        <taxon>Uroviricota</taxon>
        <taxon>Caudoviricetes</taxon>
        <taxon>Kutznervirinae</taxon>
        <taxon>Mementomorivirus</taxon>
        <taxon>Mementomorivirus cressida</taxon>
    </lineage>
</organism>
<reference evidence="2 3" key="1">
    <citation type="submission" date="2019-05" db="EMBL/GenBank/DDBJ databases">
        <authorList>
            <person name="Stoner T.H."/>
            <person name="Aull H.G."/>
            <person name="Divens A.M."/>
            <person name="Zack K."/>
            <person name="Garlena R.A."/>
            <person name="Russell D.A."/>
            <person name="Pope W.H."/>
            <person name="Jacobs-Sera D."/>
            <person name="Hatfull G.F."/>
        </authorList>
    </citation>
    <scope>NUCLEOTIDE SEQUENCE [LARGE SCALE GENOMIC DNA]</scope>
</reference>
<dbReference type="Proteomes" id="UP000320188">
    <property type="component" value="Segment"/>
</dbReference>
<evidence type="ECO:0000313" key="3">
    <source>
        <dbReference type="Proteomes" id="UP000320188"/>
    </source>
</evidence>